<feature type="transmembrane region" description="Helical" evidence="1">
    <location>
        <begin position="6"/>
        <end position="22"/>
    </location>
</feature>
<evidence type="ECO:0000256" key="1">
    <source>
        <dbReference type="SAM" id="Phobius"/>
    </source>
</evidence>
<evidence type="ECO:0000313" key="2">
    <source>
        <dbReference type="EMBL" id="OZV68702.1"/>
    </source>
</evidence>
<proteinExistence type="predicted"/>
<dbReference type="AlphaFoldDB" id="A0A265UU04"/>
<sequence length="242" mass="27488">MLDVIIAIVVIILLTIGIVWLIDRFVPKKFKPVINLLLWGLIIYLGYITFMSVYKEIQFNQLKVKRYQVVIDRLIDIRDTQLAYKEVKGEYADTFDKLINFIDEDSVPITQRRDTLVLDEERTRAFGGVETMKTITLIDTLDHWFVKDSIFKGNSRYKSMADVGVGEPGAKFVLKAGKIEEIPVFEASVDKAVVLYDQEPYLIEKEKQAISIAGVKGPSVKIGSMEEVSTSGNWGKDLSTKE</sequence>
<dbReference type="EMBL" id="NGJN01000004">
    <property type="protein sequence ID" value="OZV68702.1"/>
    <property type="molecule type" value="Genomic_DNA"/>
</dbReference>
<keyword evidence="1" id="KW-0472">Membrane</keyword>
<keyword evidence="3" id="KW-1185">Reference proteome</keyword>
<name>A0A265UU04_9FLAO</name>
<keyword evidence="1" id="KW-0812">Transmembrane</keyword>
<keyword evidence="1" id="KW-1133">Transmembrane helix</keyword>
<evidence type="ECO:0000313" key="3">
    <source>
        <dbReference type="Proteomes" id="UP000216840"/>
    </source>
</evidence>
<feature type="transmembrane region" description="Helical" evidence="1">
    <location>
        <begin position="34"/>
        <end position="54"/>
    </location>
</feature>
<dbReference type="RefSeq" id="WP_094968469.1">
    <property type="nucleotide sequence ID" value="NZ_NGJN01000004.1"/>
</dbReference>
<accession>A0A265UU04</accession>
<organism evidence="2 3">
    <name type="scientific">Winogradskyella aurantia</name>
    <dbReference type="NCBI Taxonomy" id="1915063"/>
    <lineage>
        <taxon>Bacteria</taxon>
        <taxon>Pseudomonadati</taxon>
        <taxon>Bacteroidota</taxon>
        <taxon>Flavobacteriia</taxon>
        <taxon>Flavobacteriales</taxon>
        <taxon>Flavobacteriaceae</taxon>
        <taxon>Winogradskyella</taxon>
    </lineage>
</organism>
<comment type="caution">
    <text evidence="2">The sequence shown here is derived from an EMBL/GenBank/DDBJ whole genome shotgun (WGS) entry which is preliminary data.</text>
</comment>
<protein>
    <submittedName>
        <fullName evidence="2">Uncharacterized protein</fullName>
    </submittedName>
</protein>
<gene>
    <name evidence="2" type="ORF">CA834_09580</name>
</gene>
<reference evidence="2 3" key="1">
    <citation type="submission" date="2017-05" db="EMBL/GenBank/DDBJ databases">
        <title>The draft genome sequence of Idiomarina salinarum WNB302.</title>
        <authorList>
            <person name="Sun Y."/>
            <person name="Chen B."/>
            <person name="Du Z."/>
        </authorList>
    </citation>
    <scope>NUCLEOTIDE SEQUENCE [LARGE SCALE GENOMIC DNA]</scope>
    <source>
        <strain evidence="2 3">WNB302</strain>
    </source>
</reference>
<dbReference type="Proteomes" id="UP000216840">
    <property type="component" value="Unassembled WGS sequence"/>
</dbReference>
<dbReference type="OrthoDB" id="1466422at2"/>